<keyword evidence="5" id="KW-0418">Kinase</keyword>
<dbReference type="SUPFAM" id="SSF55874">
    <property type="entry name" value="ATPase domain of HSP90 chaperone/DNA topoisomerase II/histidine kinase"/>
    <property type="match status" value="1"/>
</dbReference>
<evidence type="ECO:0000256" key="3">
    <source>
        <dbReference type="ARBA" id="ARBA00022553"/>
    </source>
</evidence>
<dbReference type="InterPro" id="IPR050351">
    <property type="entry name" value="BphY/WalK/GraS-like"/>
</dbReference>
<evidence type="ECO:0000313" key="9">
    <source>
        <dbReference type="Proteomes" id="UP000078272"/>
    </source>
</evidence>
<dbReference type="GO" id="GO:0030295">
    <property type="term" value="F:protein kinase activator activity"/>
    <property type="evidence" value="ECO:0007669"/>
    <property type="project" value="TreeGrafter"/>
</dbReference>
<dbReference type="Proteomes" id="UP000078272">
    <property type="component" value="Unassembled WGS sequence"/>
</dbReference>
<proteinExistence type="predicted"/>
<keyword evidence="6" id="KW-1133">Transmembrane helix</keyword>
<dbReference type="Gene3D" id="3.30.565.10">
    <property type="entry name" value="Histidine kinase-like ATPase, C-terminal domain"/>
    <property type="match status" value="1"/>
</dbReference>
<dbReference type="PATRIC" id="fig|401562.3.peg.1082"/>
<dbReference type="GO" id="GO:0000156">
    <property type="term" value="F:phosphorelay response regulator activity"/>
    <property type="evidence" value="ECO:0007669"/>
    <property type="project" value="TreeGrafter"/>
</dbReference>
<dbReference type="InterPro" id="IPR036890">
    <property type="entry name" value="HATPase_C_sf"/>
</dbReference>
<dbReference type="Gene3D" id="1.10.287.130">
    <property type="match status" value="1"/>
</dbReference>
<dbReference type="Pfam" id="PF00512">
    <property type="entry name" value="HisKA"/>
    <property type="match status" value="1"/>
</dbReference>
<dbReference type="InterPro" id="IPR005467">
    <property type="entry name" value="His_kinase_dom"/>
</dbReference>
<name>A0A175R8Y5_9HYPH</name>
<dbReference type="RefSeq" id="WP_058634636.1">
    <property type="nucleotide sequence ID" value="NZ_LDPZ01000017.1"/>
</dbReference>
<keyword evidence="4" id="KW-0808">Transferase</keyword>
<dbReference type="AlphaFoldDB" id="A0A175R8Y5"/>
<evidence type="ECO:0000256" key="6">
    <source>
        <dbReference type="SAM" id="Phobius"/>
    </source>
</evidence>
<dbReference type="CDD" id="cd00082">
    <property type="entry name" value="HisKA"/>
    <property type="match status" value="1"/>
</dbReference>
<evidence type="ECO:0000313" key="8">
    <source>
        <dbReference type="EMBL" id="KTQ96090.1"/>
    </source>
</evidence>
<dbReference type="PANTHER" id="PTHR42878">
    <property type="entry name" value="TWO-COMPONENT HISTIDINE KINASE"/>
    <property type="match status" value="1"/>
</dbReference>
<dbReference type="InterPro" id="IPR003594">
    <property type="entry name" value="HATPase_dom"/>
</dbReference>
<dbReference type="Pfam" id="PF02518">
    <property type="entry name" value="HATPase_c"/>
    <property type="match status" value="1"/>
</dbReference>
<dbReference type="STRING" id="401562.NS365_09355"/>
<dbReference type="InterPro" id="IPR036097">
    <property type="entry name" value="HisK_dim/P_sf"/>
</dbReference>
<organism evidence="8 9">
    <name type="scientific">Aureimonas ureilytica</name>
    <dbReference type="NCBI Taxonomy" id="401562"/>
    <lineage>
        <taxon>Bacteria</taxon>
        <taxon>Pseudomonadati</taxon>
        <taxon>Pseudomonadota</taxon>
        <taxon>Alphaproteobacteria</taxon>
        <taxon>Hyphomicrobiales</taxon>
        <taxon>Aurantimonadaceae</taxon>
        <taxon>Aureimonas</taxon>
    </lineage>
</organism>
<protein>
    <recommendedName>
        <fullName evidence="2">histidine kinase</fullName>
        <ecNumber evidence="2">2.7.13.3</ecNumber>
    </recommendedName>
</protein>
<dbReference type="PANTHER" id="PTHR42878:SF15">
    <property type="entry name" value="BACTERIOPHYTOCHROME"/>
    <property type="match status" value="1"/>
</dbReference>
<dbReference type="InterPro" id="IPR003661">
    <property type="entry name" value="HisK_dim/P_dom"/>
</dbReference>
<gene>
    <name evidence="8" type="ORF">NS226_08550</name>
</gene>
<dbReference type="Pfam" id="PF05227">
    <property type="entry name" value="CHASE3"/>
    <property type="match status" value="1"/>
</dbReference>
<dbReference type="SMART" id="SM00388">
    <property type="entry name" value="HisKA"/>
    <property type="match status" value="1"/>
</dbReference>
<dbReference type="GO" id="GO:0007234">
    <property type="term" value="P:osmosensory signaling via phosphorelay pathway"/>
    <property type="evidence" value="ECO:0007669"/>
    <property type="project" value="TreeGrafter"/>
</dbReference>
<evidence type="ECO:0000256" key="5">
    <source>
        <dbReference type="ARBA" id="ARBA00022777"/>
    </source>
</evidence>
<dbReference type="PROSITE" id="PS50109">
    <property type="entry name" value="HIS_KIN"/>
    <property type="match status" value="1"/>
</dbReference>
<feature type="domain" description="Histidine kinase" evidence="7">
    <location>
        <begin position="247"/>
        <end position="481"/>
    </location>
</feature>
<dbReference type="GO" id="GO:0000155">
    <property type="term" value="F:phosphorelay sensor kinase activity"/>
    <property type="evidence" value="ECO:0007669"/>
    <property type="project" value="InterPro"/>
</dbReference>
<accession>A0A175R8Y5</accession>
<keyword evidence="6" id="KW-0812">Transmembrane</keyword>
<keyword evidence="3" id="KW-0597">Phosphoprotein</keyword>
<feature type="transmembrane region" description="Helical" evidence="6">
    <location>
        <begin position="179"/>
        <end position="201"/>
    </location>
</feature>
<evidence type="ECO:0000259" key="7">
    <source>
        <dbReference type="PROSITE" id="PS50109"/>
    </source>
</evidence>
<dbReference type="SUPFAM" id="SSF47384">
    <property type="entry name" value="Homodimeric domain of signal transducing histidine kinase"/>
    <property type="match status" value="1"/>
</dbReference>
<dbReference type="EMBL" id="LDPZ01000017">
    <property type="protein sequence ID" value="KTQ96090.1"/>
    <property type="molecule type" value="Genomic_DNA"/>
</dbReference>
<evidence type="ECO:0000256" key="2">
    <source>
        <dbReference type="ARBA" id="ARBA00012438"/>
    </source>
</evidence>
<evidence type="ECO:0000256" key="1">
    <source>
        <dbReference type="ARBA" id="ARBA00000085"/>
    </source>
</evidence>
<evidence type="ECO:0000256" key="4">
    <source>
        <dbReference type="ARBA" id="ARBA00022679"/>
    </source>
</evidence>
<comment type="caution">
    <text evidence="8">The sequence shown here is derived from an EMBL/GenBank/DDBJ whole genome shotgun (WGS) entry which is preliminary data.</text>
</comment>
<dbReference type="InterPro" id="IPR004358">
    <property type="entry name" value="Sig_transdc_His_kin-like_C"/>
</dbReference>
<sequence length="489" mass="54004">MRRLSRVTVGAVATGFALLVIAGGATTWLIERVADNTALVSHSLRVELGLSQFRTLSEQAETARRGFLLDPDARFARAVEGIAGNMGPALEDLRAMVRDNADQSHLLDRLAAASREHLILIRRSMAQRREETSPSGLDFSWDRSTQLIQQVRELAGILTEEERQLLDERIERQQASQRIAYGVIALAAVLLMLVAAGTIWVTRSTLRALHRTSGELARLNDDLEGAVQARTVDLQRANDEIQRFAYIVSHDLRSPLVNVMGFTSEMEATIRPLSELVERAETEGFPVSEDAKLAVREDLPESIRFIRASTEKMDRLINAILRLSREGRRNLAPEPIDMNALVAGIVGSSQHKLQDVGGEVRVSPLPSLVSDRVGLEQIFSNLIENAIKYRKPGRPPVIEIRGRREGERALFEVADNGRGIDPKDHDRVFDLFRRSGAQDQPGEGIGLAHVRAMVYRLGGIISCESTLDAGATFCLSMRADLSDEGARAS</sequence>
<reference evidence="8 9" key="1">
    <citation type="journal article" date="2016" name="Front. Microbiol.">
        <title>Genomic Resource of Rice Seed Associated Bacteria.</title>
        <authorList>
            <person name="Midha S."/>
            <person name="Bansal K."/>
            <person name="Sharma S."/>
            <person name="Kumar N."/>
            <person name="Patil P.P."/>
            <person name="Chaudhry V."/>
            <person name="Patil P.B."/>
        </authorList>
    </citation>
    <scope>NUCLEOTIDE SEQUENCE [LARGE SCALE GENOMIC DNA]</scope>
    <source>
        <strain evidence="8 9">NS226</strain>
    </source>
</reference>
<keyword evidence="6" id="KW-0472">Membrane</keyword>
<dbReference type="EC" id="2.7.13.3" evidence="2"/>
<dbReference type="PRINTS" id="PR00344">
    <property type="entry name" value="BCTRLSENSOR"/>
</dbReference>
<dbReference type="SMART" id="SM00387">
    <property type="entry name" value="HATPase_c"/>
    <property type="match status" value="1"/>
</dbReference>
<dbReference type="InterPro" id="IPR007891">
    <property type="entry name" value="CHASE3"/>
</dbReference>
<comment type="catalytic activity">
    <reaction evidence="1">
        <text>ATP + protein L-histidine = ADP + protein N-phospho-L-histidine.</text>
        <dbReference type="EC" id="2.7.13.3"/>
    </reaction>
</comment>